<dbReference type="Proteomes" id="UP000016368">
    <property type="component" value="Unassembled WGS sequence"/>
</dbReference>
<dbReference type="Gene3D" id="3.40.190.10">
    <property type="entry name" value="Periplasmic binding protein-like II"/>
    <property type="match status" value="2"/>
</dbReference>
<dbReference type="STRING" id="887062.HGR_15619"/>
<dbReference type="RefSeq" id="WP_006299272.1">
    <property type="nucleotide sequence ID" value="NZ_AEGR01000102.1"/>
</dbReference>
<proteinExistence type="inferred from homology"/>
<keyword evidence="2" id="KW-0805">Transcription regulation</keyword>
<keyword evidence="7" id="KW-1185">Reference proteome</keyword>
<reference evidence="6 7" key="1">
    <citation type="journal article" date="2011" name="EMBO J.">
        <title>Structural diversity of bacterial flagellar motors.</title>
        <authorList>
            <person name="Chen S."/>
            <person name="Beeby M."/>
            <person name="Murphy G.E."/>
            <person name="Leadbetter J.R."/>
            <person name="Hendrixson D.R."/>
            <person name="Briegel A."/>
            <person name="Li Z."/>
            <person name="Shi J."/>
            <person name="Tocheva E.I."/>
            <person name="Muller A."/>
            <person name="Dobro M.J."/>
            <person name="Jensen G.J."/>
        </authorList>
    </citation>
    <scope>NUCLEOTIDE SEQUENCE [LARGE SCALE GENOMIC DNA]</scope>
    <source>
        <strain evidence="6 7">ATCC 19624</strain>
    </source>
</reference>
<dbReference type="EMBL" id="AEGR01000102">
    <property type="protein sequence ID" value="EGI75501.1"/>
    <property type="molecule type" value="Genomic_DNA"/>
</dbReference>
<evidence type="ECO:0000256" key="1">
    <source>
        <dbReference type="ARBA" id="ARBA00009437"/>
    </source>
</evidence>
<protein>
    <submittedName>
        <fullName evidence="6">Putative DNA-binding transcriptional regulator</fullName>
    </submittedName>
</protein>
<evidence type="ECO:0000256" key="3">
    <source>
        <dbReference type="ARBA" id="ARBA00023125"/>
    </source>
</evidence>
<gene>
    <name evidence="6" type="ORF">HGR_15619</name>
</gene>
<dbReference type="PRINTS" id="PR00039">
    <property type="entry name" value="HTHLYSR"/>
</dbReference>
<dbReference type="InterPro" id="IPR000847">
    <property type="entry name" value="LysR_HTH_N"/>
</dbReference>
<dbReference type="GO" id="GO:0003700">
    <property type="term" value="F:DNA-binding transcription factor activity"/>
    <property type="evidence" value="ECO:0007669"/>
    <property type="project" value="InterPro"/>
</dbReference>
<keyword evidence="3 6" id="KW-0238">DNA-binding</keyword>
<dbReference type="Gene3D" id="1.10.10.10">
    <property type="entry name" value="Winged helix-like DNA-binding domain superfamily/Winged helix DNA-binding domain"/>
    <property type="match status" value="1"/>
</dbReference>
<comment type="caution">
    <text evidence="6">The sequence shown here is derived from an EMBL/GenBank/DDBJ whole genome shotgun (WGS) entry which is preliminary data.</text>
</comment>
<evidence type="ECO:0000313" key="7">
    <source>
        <dbReference type="Proteomes" id="UP000016368"/>
    </source>
</evidence>
<dbReference type="eggNOG" id="COG0583">
    <property type="taxonomic scope" value="Bacteria"/>
</dbReference>
<dbReference type="PROSITE" id="PS50931">
    <property type="entry name" value="HTH_LYSR"/>
    <property type="match status" value="1"/>
</dbReference>
<dbReference type="SUPFAM" id="SSF46785">
    <property type="entry name" value="Winged helix' DNA-binding domain"/>
    <property type="match status" value="1"/>
</dbReference>
<evidence type="ECO:0000259" key="5">
    <source>
        <dbReference type="PROSITE" id="PS50931"/>
    </source>
</evidence>
<dbReference type="InterPro" id="IPR005119">
    <property type="entry name" value="LysR_subst-bd"/>
</dbReference>
<dbReference type="Pfam" id="PF00126">
    <property type="entry name" value="HTH_1"/>
    <property type="match status" value="1"/>
</dbReference>
<dbReference type="OrthoDB" id="8524600at2"/>
<evidence type="ECO:0000256" key="4">
    <source>
        <dbReference type="ARBA" id="ARBA00023163"/>
    </source>
</evidence>
<feature type="domain" description="HTH lysR-type" evidence="5">
    <location>
        <begin position="1"/>
        <end position="58"/>
    </location>
</feature>
<organism evidence="6 7">
    <name type="scientific">Hylemonella gracilis ATCC 19624</name>
    <dbReference type="NCBI Taxonomy" id="887062"/>
    <lineage>
        <taxon>Bacteria</taxon>
        <taxon>Pseudomonadati</taxon>
        <taxon>Pseudomonadota</taxon>
        <taxon>Betaproteobacteria</taxon>
        <taxon>Burkholderiales</taxon>
        <taxon>Comamonadaceae</taxon>
        <taxon>Hylemonella</taxon>
    </lineage>
</organism>
<dbReference type="InterPro" id="IPR050950">
    <property type="entry name" value="HTH-type_LysR_regulators"/>
</dbReference>
<dbReference type="InterPro" id="IPR036390">
    <property type="entry name" value="WH_DNA-bd_sf"/>
</dbReference>
<keyword evidence="4" id="KW-0804">Transcription</keyword>
<evidence type="ECO:0000256" key="2">
    <source>
        <dbReference type="ARBA" id="ARBA00023015"/>
    </source>
</evidence>
<name>F3KXD4_9BURK</name>
<dbReference type="PANTHER" id="PTHR30419">
    <property type="entry name" value="HTH-TYPE TRANSCRIPTIONAL REGULATOR YBHD"/>
    <property type="match status" value="1"/>
</dbReference>
<dbReference type="Pfam" id="PF03466">
    <property type="entry name" value="LysR_substrate"/>
    <property type="match status" value="1"/>
</dbReference>
<sequence>MKLHALQALVAAVEDGSLRNAARRLGLSQPALTKVIRELEIELAAPLLVRTTQGVLPTAQGQVLFEHARKVARELQTATEQISQLGGDMRGELTIGAVPVAVMLLIPETLRTYGSAFPAIKLRVSEELYLAQLQRLRSGLVDVAVGGIPGDLASGEFVTEELMSTTMVVVVRKGHPRAKARHLAQLADAKWVYTGGFDASAATVTGYALQLFERHGLPAPPAGAVVNSTLALISLVGTGDHVGLLPRQIAEHPLAAQHLSILRLAEDGLPLTIGAMIRRDSVISPAIRHFIAHLHRAAHQVRALP</sequence>
<evidence type="ECO:0000313" key="6">
    <source>
        <dbReference type="EMBL" id="EGI75501.1"/>
    </source>
</evidence>
<dbReference type="GO" id="GO:0005829">
    <property type="term" value="C:cytosol"/>
    <property type="evidence" value="ECO:0007669"/>
    <property type="project" value="TreeGrafter"/>
</dbReference>
<accession>F3KXD4</accession>
<comment type="similarity">
    <text evidence="1">Belongs to the LysR transcriptional regulatory family.</text>
</comment>
<dbReference type="InterPro" id="IPR036388">
    <property type="entry name" value="WH-like_DNA-bd_sf"/>
</dbReference>
<dbReference type="FunFam" id="1.10.10.10:FF:000001">
    <property type="entry name" value="LysR family transcriptional regulator"/>
    <property type="match status" value="1"/>
</dbReference>
<dbReference type="SUPFAM" id="SSF53850">
    <property type="entry name" value="Periplasmic binding protein-like II"/>
    <property type="match status" value="1"/>
</dbReference>
<dbReference type="PANTHER" id="PTHR30419:SF30">
    <property type="entry name" value="LYSR FAMILY TRANSCRIPTIONAL REGULATOR"/>
    <property type="match status" value="1"/>
</dbReference>
<dbReference type="AlphaFoldDB" id="F3KXD4"/>
<dbReference type="GO" id="GO:0003677">
    <property type="term" value="F:DNA binding"/>
    <property type="evidence" value="ECO:0007669"/>
    <property type="project" value="UniProtKB-KW"/>
</dbReference>